<dbReference type="PROSITE" id="PS51257">
    <property type="entry name" value="PROKAR_LIPOPROTEIN"/>
    <property type="match status" value="1"/>
</dbReference>
<dbReference type="Proteomes" id="UP000607397">
    <property type="component" value="Unassembled WGS sequence"/>
</dbReference>
<dbReference type="Gene3D" id="1.10.287.1490">
    <property type="match status" value="1"/>
</dbReference>
<accession>A0A8K1ZWQ8</accession>
<sequence>MKRRHWTWGYLFALGLAGCGRLPASVTPPPAQSAQNSIQEALRGDNARSITLQVQDLSEVKVQIGDFIVKGQVLGDREDLRQDLEIKREQLRLELAALERPAIQPSASTTQVEAERQQAEDRLQRATQDLNQAEAALADFRSQLPWTDYALDNLPLSEEHLQLESLQAKIETARAELQAAKEAQQNVAGAVAALQQIRERQATAQAQNEQRLKAVQERLADLDGQIAEIQPIRSPVAGTVTAVTPSAQPPNLQVVITVVPESFALPPTPL</sequence>
<name>A0A8K1ZWQ8_9CYAN</name>
<keyword evidence="4" id="KW-1185">Reference proteome</keyword>
<gene>
    <name evidence="3" type="ORF">GS597_01820</name>
</gene>
<feature type="signal peptide" evidence="2">
    <location>
        <begin position="1"/>
        <end position="24"/>
    </location>
</feature>
<protein>
    <submittedName>
        <fullName evidence="3">Uncharacterized protein</fullName>
    </submittedName>
</protein>
<dbReference type="AlphaFoldDB" id="A0A8K1ZWQ8"/>
<reference evidence="3" key="1">
    <citation type="submission" date="2019-12" db="EMBL/GenBank/DDBJ databases">
        <title>High-Quality draft genome sequences of three cyanobacteria isolated from the limestone walls of the Old Cathedral of Coimbra.</title>
        <authorList>
            <person name="Tiago I."/>
            <person name="Soares F."/>
            <person name="Portugal A."/>
        </authorList>
    </citation>
    <scope>NUCLEOTIDE SEQUENCE [LARGE SCALE GENOMIC DNA]</scope>
    <source>
        <strain evidence="3">C</strain>
    </source>
</reference>
<evidence type="ECO:0000256" key="2">
    <source>
        <dbReference type="SAM" id="SignalP"/>
    </source>
</evidence>
<keyword evidence="2" id="KW-0732">Signal</keyword>
<dbReference type="EMBL" id="WVIC01000002">
    <property type="protein sequence ID" value="NCJ05273.1"/>
    <property type="molecule type" value="Genomic_DNA"/>
</dbReference>
<evidence type="ECO:0000313" key="4">
    <source>
        <dbReference type="Proteomes" id="UP000607397"/>
    </source>
</evidence>
<feature type="coiled-coil region" evidence="1">
    <location>
        <begin position="74"/>
        <end position="225"/>
    </location>
</feature>
<evidence type="ECO:0000313" key="3">
    <source>
        <dbReference type="EMBL" id="NCJ05273.1"/>
    </source>
</evidence>
<proteinExistence type="predicted"/>
<feature type="chain" id="PRO_5035448967" evidence="2">
    <location>
        <begin position="25"/>
        <end position="270"/>
    </location>
</feature>
<dbReference type="RefSeq" id="WP_161823747.1">
    <property type="nucleotide sequence ID" value="NZ_WVIC01000002.1"/>
</dbReference>
<evidence type="ECO:0000256" key="1">
    <source>
        <dbReference type="SAM" id="Coils"/>
    </source>
</evidence>
<organism evidence="3 4">
    <name type="scientific">Petrachloros mirabilis ULC683</name>
    <dbReference type="NCBI Taxonomy" id="2781853"/>
    <lineage>
        <taxon>Bacteria</taxon>
        <taxon>Bacillati</taxon>
        <taxon>Cyanobacteriota</taxon>
        <taxon>Cyanophyceae</taxon>
        <taxon>Synechococcales</taxon>
        <taxon>Petrachlorosaceae</taxon>
        <taxon>Petrachloros</taxon>
        <taxon>Petrachloros mirabilis</taxon>
    </lineage>
</organism>
<keyword evidence="1" id="KW-0175">Coiled coil</keyword>
<comment type="caution">
    <text evidence="3">The sequence shown here is derived from an EMBL/GenBank/DDBJ whole genome shotgun (WGS) entry which is preliminary data.</text>
</comment>